<organism evidence="1 2">
    <name type="scientific">Nocardia flavorosea</name>
    <dbReference type="NCBI Taxonomy" id="53429"/>
    <lineage>
        <taxon>Bacteria</taxon>
        <taxon>Bacillati</taxon>
        <taxon>Actinomycetota</taxon>
        <taxon>Actinomycetes</taxon>
        <taxon>Mycobacteriales</taxon>
        <taxon>Nocardiaceae</taxon>
        <taxon>Nocardia</taxon>
    </lineage>
</organism>
<protein>
    <submittedName>
        <fullName evidence="1">Uncharacterized protein</fullName>
    </submittedName>
</protein>
<evidence type="ECO:0000313" key="1">
    <source>
        <dbReference type="EMBL" id="NKY59242.1"/>
    </source>
</evidence>
<accession>A0A846YP94</accession>
<sequence length="97" mass="9922">MRYLLETVGVFAVGAALTLTAELGAEAAPGDFVYRSQVGGPAVLNDLESDRCYNTPGAAGMLANDTDMDVAAFPGPNCEGVPMDAETGAFESVVFGS</sequence>
<name>A0A846YP94_9NOCA</name>
<dbReference type="AlphaFoldDB" id="A0A846YP94"/>
<dbReference type="RefSeq" id="WP_062973983.1">
    <property type="nucleotide sequence ID" value="NZ_JAAXOT010000014.1"/>
</dbReference>
<comment type="caution">
    <text evidence="1">The sequence shown here is derived from an EMBL/GenBank/DDBJ whole genome shotgun (WGS) entry which is preliminary data.</text>
</comment>
<dbReference type="Proteomes" id="UP000570678">
    <property type="component" value="Unassembled WGS sequence"/>
</dbReference>
<keyword evidence="2" id="KW-1185">Reference proteome</keyword>
<proteinExistence type="predicted"/>
<reference evidence="1 2" key="1">
    <citation type="submission" date="2020-04" db="EMBL/GenBank/DDBJ databases">
        <title>MicrobeNet Type strains.</title>
        <authorList>
            <person name="Nicholson A.C."/>
        </authorList>
    </citation>
    <scope>NUCLEOTIDE SEQUENCE [LARGE SCALE GENOMIC DNA]</scope>
    <source>
        <strain evidence="1 2">JCM 3332</strain>
    </source>
</reference>
<gene>
    <name evidence="1" type="ORF">HGA15_24420</name>
</gene>
<dbReference type="EMBL" id="JAAXOT010000014">
    <property type="protein sequence ID" value="NKY59242.1"/>
    <property type="molecule type" value="Genomic_DNA"/>
</dbReference>
<evidence type="ECO:0000313" key="2">
    <source>
        <dbReference type="Proteomes" id="UP000570678"/>
    </source>
</evidence>